<reference evidence="3 4" key="2">
    <citation type="submission" date="2014-09" db="EMBL/GenBank/DDBJ databases">
        <authorList>
            <consortium name="NBRP consortium"/>
            <person name="Sawabe T."/>
            <person name="Meirelles P."/>
            <person name="Nakanishi M."/>
            <person name="Sayaka M."/>
            <person name="Hattori M."/>
            <person name="Ohkuma M."/>
        </authorList>
    </citation>
    <scope>NUCLEOTIDE SEQUENCE [LARGE SCALE GENOMIC DNA]</scope>
    <source>
        <strain evidence="3 4">JCM 19240</strain>
    </source>
</reference>
<dbReference type="Gene3D" id="3.50.50.60">
    <property type="entry name" value="FAD/NAD(P)-binding domain"/>
    <property type="match status" value="2"/>
</dbReference>
<dbReference type="GO" id="GO:0005737">
    <property type="term" value="C:cytoplasm"/>
    <property type="evidence" value="ECO:0007669"/>
    <property type="project" value="TreeGrafter"/>
</dbReference>
<dbReference type="PANTHER" id="PTHR13847:SF289">
    <property type="entry name" value="GLYCINE OXIDASE"/>
    <property type="match status" value="1"/>
</dbReference>
<dbReference type="AlphaFoldDB" id="A0A090T6W5"/>
<name>A0A090T6W5_9VIBR</name>
<reference evidence="3 4" key="1">
    <citation type="submission" date="2014-09" db="EMBL/GenBank/DDBJ databases">
        <title>Vibrio maritimus JCM 19240. (C210) whole genome shotgun sequence.</title>
        <authorList>
            <person name="Sawabe T."/>
            <person name="Meirelles P."/>
            <person name="Nakanishi M."/>
            <person name="Sayaka M."/>
            <person name="Hattori M."/>
            <person name="Ohkuma M."/>
        </authorList>
    </citation>
    <scope>NUCLEOTIDE SEQUENCE [LARGE SCALE GENOMIC DNA]</scope>
    <source>
        <strain evidence="3 4">JCM 19240</strain>
    </source>
</reference>
<proteinExistence type="predicted"/>
<evidence type="ECO:0000256" key="1">
    <source>
        <dbReference type="ARBA" id="ARBA00023002"/>
    </source>
</evidence>
<dbReference type="Gene3D" id="3.30.9.10">
    <property type="entry name" value="D-Amino Acid Oxidase, subunit A, domain 2"/>
    <property type="match status" value="1"/>
</dbReference>
<dbReference type="SUPFAM" id="SSF54373">
    <property type="entry name" value="FAD-linked reductases, C-terminal domain"/>
    <property type="match status" value="1"/>
</dbReference>
<evidence type="ECO:0000313" key="3">
    <source>
        <dbReference type="EMBL" id="GAL35686.1"/>
    </source>
</evidence>
<keyword evidence="4" id="KW-1185">Reference proteome</keyword>
<dbReference type="Pfam" id="PF01266">
    <property type="entry name" value="DAO"/>
    <property type="match status" value="1"/>
</dbReference>
<dbReference type="OrthoDB" id="9805337at2"/>
<sequence>MTAKQGSTQQNVAVIGAGVIGITSALKLQQLGFKVTIFDPQGTAQGCSKGNAGHIATEQVFPLASPSTIKQIPNMLFAPQSPLSIRWRDVLSTLPWMIRFLYSARKRSFDASTRALTELNQHSLPSWETLLSSIDEEGLIKVDGSLLVFESEALFESYQQTLDALNQAGVEYQIWDQLRLRRKLPKLGLQVRYGVFFPNTGHTIEPYELCVSLNQRFQELGGKFVENGVLSLTKQGEVITENGTQQFDRIVLAAGLHSAPLVASLTGIKVPIQAERGYHVMVEKFDHELPMAVSSADRKFIMTPMKHGLRLAGTVEYGLPSAPFNRKRTELLIKQGDIMLQDGIDRRAVGDHWMGERPSTSDSLPVIDTICDDKIVLAFGHQHLGLTQAAITADLVSQLIANQPTSINVAPFTLRRFS</sequence>
<dbReference type="PANTHER" id="PTHR13847">
    <property type="entry name" value="SARCOSINE DEHYDROGENASE-RELATED"/>
    <property type="match status" value="1"/>
</dbReference>
<dbReference type="Proteomes" id="UP000029224">
    <property type="component" value="Unassembled WGS sequence"/>
</dbReference>
<dbReference type="GO" id="GO:0016491">
    <property type="term" value="F:oxidoreductase activity"/>
    <property type="evidence" value="ECO:0007669"/>
    <property type="project" value="UniProtKB-KW"/>
</dbReference>
<evidence type="ECO:0000313" key="4">
    <source>
        <dbReference type="Proteomes" id="UP000029224"/>
    </source>
</evidence>
<evidence type="ECO:0000259" key="2">
    <source>
        <dbReference type="Pfam" id="PF01266"/>
    </source>
</evidence>
<dbReference type="EMBL" id="BBMT01000007">
    <property type="protein sequence ID" value="GAL35686.1"/>
    <property type="molecule type" value="Genomic_DNA"/>
</dbReference>
<feature type="domain" description="FAD dependent oxidoreductase" evidence="2">
    <location>
        <begin position="12"/>
        <end position="399"/>
    </location>
</feature>
<dbReference type="EC" id="1.4.99.1" evidence="3"/>
<keyword evidence="1 3" id="KW-0560">Oxidoreductase</keyword>
<gene>
    <name evidence="3" type="ORF">JCM19240_533</name>
</gene>
<dbReference type="InterPro" id="IPR036188">
    <property type="entry name" value="FAD/NAD-bd_sf"/>
</dbReference>
<comment type="caution">
    <text evidence="3">The sequence shown here is derived from an EMBL/GenBank/DDBJ whole genome shotgun (WGS) entry which is preliminary data.</text>
</comment>
<organism evidence="3 4">
    <name type="scientific">Vibrio maritimus</name>
    <dbReference type="NCBI Taxonomy" id="990268"/>
    <lineage>
        <taxon>Bacteria</taxon>
        <taxon>Pseudomonadati</taxon>
        <taxon>Pseudomonadota</taxon>
        <taxon>Gammaproteobacteria</taxon>
        <taxon>Vibrionales</taxon>
        <taxon>Vibrionaceae</taxon>
        <taxon>Vibrio</taxon>
    </lineage>
</organism>
<accession>A0A090T6W5</accession>
<dbReference type="SUPFAM" id="SSF51905">
    <property type="entry name" value="FAD/NAD(P)-binding domain"/>
    <property type="match status" value="1"/>
</dbReference>
<protein>
    <submittedName>
        <fullName evidence="3">D-amino acid dehydrogenase family protein in hydroxy-L-proline catabolic cluster</fullName>
        <ecNumber evidence="3">1.4.99.1</ecNumber>
    </submittedName>
</protein>
<dbReference type="InterPro" id="IPR006076">
    <property type="entry name" value="FAD-dep_OxRdtase"/>
</dbReference>